<feature type="compositionally biased region" description="Polar residues" evidence="1">
    <location>
        <begin position="35"/>
        <end position="47"/>
    </location>
</feature>
<dbReference type="EMBL" id="GECU01018717">
    <property type="protein sequence ID" value="JAS88989.1"/>
    <property type="molecule type" value="Transcribed_RNA"/>
</dbReference>
<proteinExistence type="predicted"/>
<feature type="compositionally biased region" description="Polar residues" evidence="1">
    <location>
        <begin position="12"/>
        <end position="26"/>
    </location>
</feature>
<accession>A0A1B6IPZ4</accession>
<feature type="region of interest" description="Disordered" evidence="1">
    <location>
        <begin position="1"/>
        <end position="65"/>
    </location>
</feature>
<feature type="compositionally biased region" description="Basic and acidic residues" evidence="1">
    <location>
        <begin position="249"/>
        <end position="258"/>
    </location>
</feature>
<evidence type="ECO:0000313" key="2">
    <source>
        <dbReference type="EMBL" id="JAS88989.1"/>
    </source>
</evidence>
<organism evidence="2">
    <name type="scientific">Homalodisca liturata</name>
    <dbReference type="NCBI Taxonomy" id="320908"/>
    <lineage>
        <taxon>Eukaryota</taxon>
        <taxon>Metazoa</taxon>
        <taxon>Ecdysozoa</taxon>
        <taxon>Arthropoda</taxon>
        <taxon>Hexapoda</taxon>
        <taxon>Insecta</taxon>
        <taxon>Pterygota</taxon>
        <taxon>Neoptera</taxon>
        <taxon>Paraneoptera</taxon>
        <taxon>Hemiptera</taxon>
        <taxon>Auchenorrhyncha</taxon>
        <taxon>Membracoidea</taxon>
        <taxon>Cicadellidae</taxon>
        <taxon>Cicadellinae</taxon>
        <taxon>Proconiini</taxon>
        <taxon>Homalodisca</taxon>
    </lineage>
</organism>
<feature type="non-terminal residue" evidence="2">
    <location>
        <position position="1"/>
    </location>
</feature>
<protein>
    <submittedName>
        <fullName evidence="2">Uncharacterized protein</fullName>
    </submittedName>
</protein>
<evidence type="ECO:0000256" key="1">
    <source>
        <dbReference type="SAM" id="MobiDB-lite"/>
    </source>
</evidence>
<dbReference type="AlphaFoldDB" id="A0A1B6IPZ4"/>
<gene>
    <name evidence="2" type="ORF">g.40859</name>
</gene>
<feature type="region of interest" description="Disordered" evidence="1">
    <location>
        <begin position="223"/>
        <end position="242"/>
    </location>
</feature>
<feature type="compositionally biased region" description="Polar residues" evidence="1">
    <location>
        <begin position="259"/>
        <end position="270"/>
    </location>
</feature>
<feature type="region of interest" description="Disordered" evidence="1">
    <location>
        <begin position="248"/>
        <end position="270"/>
    </location>
</feature>
<reference evidence="2" key="1">
    <citation type="submission" date="2015-11" db="EMBL/GenBank/DDBJ databases">
        <title>De novo transcriptome assembly of four potential Pierce s Disease insect vectors from Arizona vineyards.</title>
        <authorList>
            <person name="Tassone E.E."/>
        </authorList>
    </citation>
    <scope>NUCLEOTIDE SEQUENCE</scope>
</reference>
<sequence>KKNQENSHKMSTEIQGSVNEYQLLSKTSKEADSNVGDSNSSEASTFLPSGEGDQEIVGKDSTLPSVEQVQDITSTKNETSSDKKIICTEKDITQTEINDTKSKSSIHHNNILSENFETNLLHVAKTDLLETDQSVEMNSKLEGSSHTVNLLSEVKQSNPDDLSIKIAIDDVQSEKDINTVTAAKISESINTCKYILLPDTESKENSLEIKELDSEVESSIKALHQNQSQDSGTEHDISHSKPILCEPNLHLEDNHDRNTTTTQDKVKSTSVHMSDLAIAEKRMSSCISPTQENEPETLEINITDEDREIDGIDDKLEIEDSNIRNKQNIEIIEIN</sequence>
<feature type="compositionally biased region" description="Basic and acidic residues" evidence="1">
    <location>
        <begin position="1"/>
        <end position="11"/>
    </location>
</feature>
<name>A0A1B6IPZ4_9HEMI</name>